<dbReference type="EMBL" id="JAUSSU010000004">
    <property type="protein sequence ID" value="MDQ0113028.1"/>
    <property type="molecule type" value="Genomic_DNA"/>
</dbReference>
<evidence type="ECO:0000313" key="1">
    <source>
        <dbReference type="EMBL" id="MDQ0113028.1"/>
    </source>
</evidence>
<proteinExistence type="predicted"/>
<protein>
    <submittedName>
        <fullName evidence="1">Uncharacterized protein</fullName>
    </submittedName>
</protein>
<sequence>MRIIKKYNATDISNLYERVSKSESKLLKKKFAEKFCDVNSVNYKEYLSIKSLINEGFTKKSGALFRERPFHGRGETGRRAYGET</sequence>
<comment type="caution">
    <text evidence="1">The sequence shown here is derived from an EMBL/GenBank/DDBJ whole genome shotgun (WGS) entry which is preliminary data.</text>
</comment>
<reference evidence="1 2" key="1">
    <citation type="submission" date="2023-07" db="EMBL/GenBank/DDBJ databases">
        <title>Sorghum-associated microbial communities from plants grown in Nebraska, USA.</title>
        <authorList>
            <person name="Schachtman D."/>
        </authorList>
    </citation>
    <scope>NUCLEOTIDE SEQUENCE [LARGE SCALE GENOMIC DNA]</scope>
    <source>
        <strain evidence="1 2">CC482</strain>
    </source>
</reference>
<evidence type="ECO:0000313" key="2">
    <source>
        <dbReference type="Proteomes" id="UP001229346"/>
    </source>
</evidence>
<dbReference type="Proteomes" id="UP001229346">
    <property type="component" value="Unassembled WGS sequence"/>
</dbReference>
<organism evidence="1 2">
    <name type="scientific">Paenibacillus harenae</name>
    <dbReference type="NCBI Taxonomy" id="306543"/>
    <lineage>
        <taxon>Bacteria</taxon>
        <taxon>Bacillati</taxon>
        <taxon>Bacillota</taxon>
        <taxon>Bacilli</taxon>
        <taxon>Bacillales</taxon>
        <taxon>Paenibacillaceae</taxon>
        <taxon>Paenibacillus</taxon>
    </lineage>
</organism>
<gene>
    <name evidence="1" type="ORF">J2T15_002463</name>
</gene>
<keyword evidence="2" id="KW-1185">Reference proteome</keyword>
<name>A0ABT9U0D2_PAEHA</name>
<accession>A0ABT9U0D2</accession>